<dbReference type="PATRIC" id="fig|128780.6.peg.2382"/>
<dbReference type="AlphaFoldDB" id="A0A0S1B0X8"/>
<keyword evidence="2" id="KW-1185">Reference proteome</keyword>
<proteinExistence type="predicted"/>
<evidence type="ECO:0000313" key="1">
    <source>
        <dbReference type="EMBL" id="ALJ28732.1"/>
    </source>
</evidence>
<dbReference type="EMBL" id="CP012900">
    <property type="protein sequence ID" value="ALJ28732.1"/>
    <property type="molecule type" value="Genomic_DNA"/>
</dbReference>
<reference evidence="1 2" key="1">
    <citation type="journal article" date="2015" name="Genome Announc.">
        <title>Complete Genome Sequencing of Stenotrophomonas acidaminiphila ZAC14D2_NAIMI4_2, a Multidrug-Resistant Strain Isolated from Sediments of a Polluted River in Mexico, Uncovers New Antibiotic Resistance Genes and a Novel Class-II Lasso Peptide Biosynthesis Gene Cluster.</title>
        <authorList>
            <person name="Vinuesa P."/>
            <person name="Ochoa-Sanchez L.E."/>
        </authorList>
    </citation>
    <scope>NUCLEOTIDE SEQUENCE [LARGE SCALE GENOMIC DNA]</scope>
    <source>
        <strain evidence="1 2">ZAC14D2_NAIMI4_2</strain>
    </source>
</reference>
<evidence type="ECO:0000313" key="2">
    <source>
        <dbReference type="Proteomes" id="UP000061010"/>
    </source>
</evidence>
<protein>
    <submittedName>
        <fullName evidence="1">Uncharacterized protein</fullName>
    </submittedName>
</protein>
<organism evidence="1 2">
    <name type="scientific">Stenotrophomonas acidaminiphila</name>
    <dbReference type="NCBI Taxonomy" id="128780"/>
    <lineage>
        <taxon>Bacteria</taxon>
        <taxon>Pseudomonadati</taxon>
        <taxon>Pseudomonadota</taxon>
        <taxon>Gammaproteobacteria</taxon>
        <taxon>Lysobacterales</taxon>
        <taxon>Lysobacteraceae</taxon>
        <taxon>Stenotrophomonas</taxon>
    </lineage>
</organism>
<accession>A0A0S1B0X8</accession>
<gene>
    <name evidence="1" type="ORF">AOT14_23650</name>
</gene>
<sequence length="114" mass="12213">MDALNHIVVAQLQPLGKVRAVVIGIGPKPWAFTPARAAAQCRKAFPGKSPEELNELASELQTLAEAAVAPIRDTLGIAPVKQRKPSVADLKRKLRRHTLPLPGGLGNGFLGRLR</sequence>
<name>A0A0S1B0X8_9GAMM</name>
<dbReference type="KEGG" id="sacz:AOT14_23650"/>
<dbReference type="Proteomes" id="UP000061010">
    <property type="component" value="Chromosome"/>
</dbReference>